<feature type="region of interest" description="Disordered" evidence="1">
    <location>
        <begin position="50"/>
        <end position="77"/>
    </location>
</feature>
<dbReference type="AlphaFoldDB" id="A0A511NL97"/>
<sequence>MKTKIYFLIIVVVSCLFYNCVEEEEQQIESINTSLLQRRDTISTNDSISIYSETQVNEADPPKEKDPYIKRTEEGGE</sequence>
<dbReference type="PROSITE" id="PS51257">
    <property type="entry name" value="PROKAR_LIPOPROTEIN"/>
    <property type="match status" value="1"/>
</dbReference>
<gene>
    <name evidence="2" type="ORF">EB1_33650</name>
</gene>
<dbReference type="OrthoDB" id="1450758at2"/>
<accession>A0A511NL97</accession>
<name>A0A511NL97_9FLAO</name>
<protein>
    <submittedName>
        <fullName evidence="2">Uncharacterized protein</fullName>
    </submittedName>
</protein>
<evidence type="ECO:0000256" key="1">
    <source>
        <dbReference type="SAM" id="MobiDB-lite"/>
    </source>
</evidence>
<evidence type="ECO:0000313" key="3">
    <source>
        <dbReference type="Proteomes" id="UP000321245"/>
    </source>
</evidence>
<organism evidence="2 3">
    <name type="scientific">Empedobacter brevis NBRC 14943 = ATCC 43319</name>
    <dbReference type="NCBI Taxonomy" id="1218108"/>
    <lineage>
        <taxon>Bacteria</taxon>
        <taxon>Pseudomonadati</taxon>
        <taxon>Bacteroidota</taxon>
        <taxon>Flavobacteriia</taxon>
        <taxon>Flavobacteriales</taxon>
        <taxon>Weeksellaceae</taxon>
        <taxon>Empedobacter</taxon>
    </lineage>
</organism>
<comment type="caution">
    <text evidence="2">The sequence shown here is derived from an EMBL/GenBank/DDBJ whole genome shotgun (WGS) entry which is preliminary data.</text>
</comment>
<reference evidence="2 3" key="1">
    <citation type="submission" date="2019-07" db="EMBL/GenBank/DDBJ databases">
        <title>Whole genome shotgun sequence of Empedobacter brevis NBRC 14943.</title>
        <authorList>
            <person name="Hosoyama A."/>
            <person name="Uohara A."/>
            <person name="Ohji S."/>
            <person name="Ichikawa N."/>
        </authorList>
    </citation>
    <scope>NUCLEOTIDE SEQUENCE [LARGE SCALE GENOMIC DNA]</scope>
    <source>
        <strain evidence="2 3">NBRC 14943</strain>
    </source>
</reference>
<dbReference type="EMBL" id="BJXC01000034">
    <property type="protein sequence ID" value="GEM53575.1"/>
    <property type="molecule type" value="Genomic_DNA"/>
</dbReference>
<keyword evidence="3" id="KW-1185">Reference proteome</keyword>
<dbReference type="GeneID" id="84650822"/>
<evidence type="ECO:0000313" key="2">
    <source>
        <dbReference type="EMBL" id="GEM53575.1"/>
    </source>
</evidence>
<dbReference type="Proteomes" id="UP000321245">
    <property type="component" value="Unassembled WGS sequence"/>
</dbReference>
<feature type="compositionally biased region" description="Basic and acidic residues" evidence="1">
    <location>
        <begin position="60"/>
        <end position="77"/>
    </location>
</feature>
<proteinExistence type="predicted"/>
<dbReference type="RefSeq" id="WP_019976209.1">
    <property type="nucleotide sequence ID" value="NZ_BJXC01000034.1"/>
</dbReference>